<feature type="non-terminal residue" evidence="2">
    <location>
        <position position="1"/>
    </location>
</feature>
<reference evidence="2" key="1">
    <citation type="submission" date="2018-05" db="EMBL/GenBank/DDBJ databases">
        <authorList>
            <person name="Lanie J.A."/>
            <person name="Ng W.-L."/>
            <person name="Kazmierczak K.M."/>
            <person name="Andrzejewski T.M."/>
            <person name="Davidsen T.M."/>
            <person name="Wayne K.J."/>
            <person name="Tettelin H."/>
            <person name="Glass J.I."/>
            <person name="Rusch D."/>
            <person name="Podicherti R."/>
            <person name="Tsui H.-C.T."/>
            <person name="Winkler M.E."/>
        </authorList>
    </citation>
    <scope>NUCLEOTIDE SEQUENCE</scope>
</reference>
<dbReference type="Gene3D" id="2.120.10.30">
    <property type="entry name" value="TolB, C-terminal domain"/>
    <property type="match status" value="1"/>
</dbReference>
<protein>
    <recommendedName>
        <fullName evidence="1">DUF7133 domain-containing protein</fullName>
    </recommendedName>
</protein>
<dbReference type="InterPro" id="IPR011042">
    <property type="entry name" value="6-blade_b-propeller_TolB-like"/>
</dbReference>
<gene>
    <name evidence="2" type="ORF">METZ01_LOCUS169415</name>
</gene>
<dbReference type="InterPro" id="IPR011989">
    <property type="entry name" value="ARM-like"/>
</dbReference>
<proteinExistence type="predicted"/>
<dbReference type="AlphaFoldDB" id="A0A382BSS1"/>
<evidence type="ECO:0000313" key="2">
    <source>
        <dbReference type="EMBL" id="SVB16561.1"/>
    </source>
</evidence>
<dbReference type="SUPFAM" id="SSF48371">
    <property type="entry name" value="ARM repeat"/>
    <property type="match status" value="1"/>
</dbReference>
<dbReference type="EMBL" id="UINC01031084">
    <property type="protein sequence ID" value="SVB16561.1"/>
    <property type="molecule type" value="Genomic_DNA"/>
</dbReference>
<sequence length="688" mass="76396">LGDWKIGKGKTETIRHQIHVYGGKLNDKDLTQHWMRYTGQRGTGVLWGLAQREGREAKFLTPEAAVKNSTIEPGFAVNSWANEPMITQPMAFCWDDRGRMWVAENRDYESRGRGFSASGDSRILILEDTDRDGVADKRSVFLEGIPFPSAVAVGLNGLWLGAPPNLLFVPDSNGDDKADVDDIEVRLTGWGIRDRHEVVNSLHWGPDGWLYGCQGLFTPSVVGKPKGEGRIYKPGEVYPKKVEFDGEGTRINGGVWRYHPVKDRFEVVAHGFSNPWGIDYDAKGQFFISACVIPHLWHVIPGGVYHRQGGRHFNPYVYSDIRTIADHRHRSAHGGARVYLSDAFPDEYQGKIFMANIHEHAVLTDELVPSGSGFVGKHHKDFMKANNAQWIGFSMEIGPGGDVYVLDWHDADICGKDVLQKDTGRIFRLSPKESLAKDWAGRYADVAKLNDTKLVEYQTSASAWHARRARVVLQGRAIKGKLAKGTHRALEKMFLKNKNADHRLRALWALHVTGGLSESKLLKHLDDKDAHIRAWSIQLLCEDNNPSSEALRKFASMAKLDSSPVVRLYLASAMQRVSLGDRWAIAAGLVAHDEDAGDHNLPKLIWYGIEPMVPADSARAMELALASRLPLVTEYIARRAVDAGQLEAVSAALGQVQGEDKVADMLRGFSAGLRGLRDVKAPPSWGAT</sequence>
<dbReference type="PANTHER" id="PTHR33546:SF1">
    <property type="entry name" value="LARGE, MULTIFUNCTIONAL SECRETED PROTEIN"/>
    <property type="match status" value="1"/>
</dbReference>
<dbReference type="InterPro" id="IPR016024">
    <property type="entry name" value="ARM-type_fold"/>
</dbReference>
<dbReference type="Gene3D" id="1.25.10.10">
    <property type="entry name" value="Leucine-rich Repeat Variant"/>
    <property type="match status" value="1"/>
</dbReference>
<dbReference type="PANTHER" id="PTHR33546">
    <property type="entry name" value="LARGE, MULTIFUNCTIONAL SECRETED PROTEIN-RELATED"/>
    <property type="match status" value="1"/>
</dbReference>
<evidence type="ECO:0000259" key="1">
    <source>
        <dbReference type="Pfam" id="PF23500"/>
    </source>
</evidence>
<dbReference type="SUPFAM" id="SSF50952">
    <property type="entry name" value="Soluble quinoprotein glucose dehydrogenase"/>
    <property type="match status" value="1"/>
</dbReference>
<dbReference type="InterPro" id="IPR013428">
    <property type="entry name" value="Membrane-bound_put_N"/>
</dbReference>
<organism evidence="2">
    <name type="scientific">marine metagenome</name>
    <dbReference type="NCBI Taxonomy" id="408172"/>
    <lineage>
        <taxon>unclassified sequences</taxon>
        <taxon>metagenomes</taxon>
        <taxon>ecological metagenomes</taxon>
    </lineage>
</organism>
<dbReference type="InterPro" id="IPR055557">
    <property type="entry name" value="DUF7133"/>
</dbReference>
<name>A0A382BSS1_9ZZZZ</name>
<dbReference type="NCBIfam" id="TIGR02604">
    <property type="entry name" value="Piru_Ver_Nterm"/>
    <property type="match status" value="1"/>
</dbReference>
<dbReference type="InterPro" id="IPR011041">
    <property type="entry name" value="Quinoprot_gluc/sorb_DH_b-prop"/>
</dbReference>
<accession>A0A382BSS1</accession>
<dbReference type="Pfam" id="PF23500">
    <property type="entry name" value="DUF7133"/>
    <property type="match status" value="1"/>
</dbReference>
<feature type="domain" description="DUF7133" evidence="1">
    <location>
        <begin position="62"/>
        <end position="429"/>
    </location>
</feature>
<feature type="non-terminal residue" evidence="2">
    <location>
        <position position="688"/>
    </location>
</feature>